<dbReference type="Gene3D" id="3.40.50.300">
    <property type="entry name" value="P-loop containing nucleotide triphosphate hydrolases"/>
    <property type="match status" value="1"/>
</dbReference>
<dbReference type="PANTHER" id="PTHR24220">
    <property type="entry name" value="IMPORT ATP-BINDING PROTEIN"/>
    <property type="match status" value="1"/>
</dbReference>
<evidence type="ECO:0000259" key="3">
    <source>
        <dbReference type="PROSITE" id="PS50893"/>
    </source>
</evidence>
<keyword evidence="2 4" id="KW-0067">ATP-binding</keyword>
<evidence type="ECO:0000256" key="2">
    <source>
        <dbReference type="ARBA" id="ARBA00022840"/>
    </source>
</evidence>
<dbReference type="SUPFAM" id="SSF52540">
    <property type="entry name" value="P-loop containing nucleoside triphosphate hydrolases"/>
    <property type="match status" value="1"/>
</dbReference>
<dbReference type="Pfam" id="PF00005">
    <property type="entry name" value="ABC_tran"/>
    <property type="match status" value="1"/>
</dbReference>
<dbReference type="EMBL" id="JACZDF010000001">
    <property type="protein sequence ID" value="MBD9698415.1"/>
    <property type="molecule type" value="Genomic_DNA"/>
</dbReference>
<organism evidence="4 5">
    <name type="scientific">Flavimobilis rhizosphaerae</name>
    <dbReference type="NCBI Taxonomy" id="2775421"/>
    <lineage>
        <taxon>Bacteria</taxon>
        <taxon>Bacillati</taxon>
        <taxon>Actinomycetota</taxon>
        <taxon>Actinomycetes</taxon>
        <taxon>Micrococcales</taxon>
        <taxon>Jonesiaceae</taxon>
        <taxon>Flavimobilis</taxon>
    </lineage>
</organism>
<dbReference type="PANTHER" id="PTHR24220:SF685">
    <property type="entry name" value="ABC TRANSPORTER RELATED"/>
    <property type="match status" value="1"/>
</dbReference>
<sequence>MTEVLLRAHDVSREFRTPAGVVHAVVGVSLEVRAGELVVVRGRSGAGKTTLLGMLAGADVPTSGAVERPTEPGETGYVMQTFGLVDVLSAAENVELPLRVVRTPSAERDERVRDALATVGLARHGHQRPAELSGGQRQRVAIARALVTRPRLLVADEPTGQLDSVTAGAVMDVLRELTRSGGVAAIVATHDPILVERADRVLDLHDGHLAEV</sequence>
<dbReference type="InterPro" id="IPR027417">
    <property type="entry name" value="P-loop_NTPase"/>
</dbReference>
<accession>A0ABR9DMR3</accession>
<dbReference type="RefSeq" id="WP_192277565.1">
    <property type="nucleotide sequence ID" value="NZ_JACZDF010000001.1"/>
</dbReference>
<dbReference type="InterPro" id="IPR017871">
    <property type="entry name" value="ABC_transporter-like_CS"/>
</dbReference>
<reference evidence="4 5" key="1">
    <citation type="submission" date="2020-09" db="EMBL/GenBank/DDBJ databases">
        <title>Flavimobilis rhizosphaerae sp. nov., isolated from rhizosphere soil of Spartina alterniflora.</title>
        <authorList>
            <person name="Hanqin C."/>
        </authorList>
    </citation>
    <scope>NUCLEOTIDE SEQUENCE [LARGE SCALE GENOMIC DNA]</scope>
    <source>
        <strain evidence="4 5">GY 10621</strain>
    </source>
</reference>
<proteinExistence type="predicted"/>
<evidence type="ECO:0000313" key="5">
    <source>
        <dbReference type="Proteomes" id="UP000642107"/>
    </source>
</evidence>
<keyword evidence="5" id="KW-1185">Reference proteome</keyword>
<dbReference type="SMART" id="SM00382">
    <property type="entry name" value="AAA"/>
    <property type="match status" value="1"/>
</dbReference>
<name>A0ABR9DMR3_9MICO</name>
<feature type="domain" description="ABC transporter" evidence="3">
    <location>
        <begin position="6"/>
        <end position="212"/>
    </location>
</feature>
<dbReference type="PROSITE" id="PS50893">
    <property type="entry name" value="ABC_TRANSPORTER_2"/>
    <property type="match status" value="1"/>
</dbReference>
<comment type="caution">
    <text evidence="4">The sequence shown here is derived from an EMBL/GenBank/DDBJ whole genome shotgun (WGS) entry which is preliminary data.</text>
</comment>
<evidence type="ECO:0000256" key="1">
    <source>
        <dbReference type="ARBA" id="ARBA00022741"/>
    </source>
</evidence>
<evidence type="ECO:0000313" key="4">
    <source>
        <dbReference type="EMBL" id="MBD9698415.1"/>
    </source>
</evidence>
<dbReference type="Proteomes" id="UP000642107">
    <property type="component" value="Unassembled WGS sequence"/>
</dbReference>
<keyword evidence="1" id="KW-0547">Nucleotide-binding</keyword>
<protein>
    <submittedName>
        <fullName evidence="4">ATP-binding cassette domain-containing protein</fullName>
    </submittedName>
</protein>
<gene>
    <name evidence="4" type="ORF">IGS67_02755</name>
</gene>
<dbReference type="InterPro" id="IPR003439">
    <property type="entry name" value="ABC_transporter-like_ATP-bd"/>
</dbReference>
<dbReference type="GO" id="GO:0005524">
    <property type="term" value="F:ATP binding"/>
    <property type="evidence" value="ECO:0007669"/>
    <property type="project" value="UniProtKB-KW"/>
</dbReference>
<dbReference type="InterPro" id="IPR003593">
    <property type="entry name" value="AAA+_ATPase"/>
</dbReference>
<dbReference type="InterPro" id="IPR015854">
    <property type="entry name" value="ABC_transpr_LolD-like"/>
</dbReference>
<dbReference type="PROSITE" id="PS00211">
    <property type="entry name" value="ABC_TRANSPORTER_1"/>
    <property type="match status" value="1"/>
</dbReference>